<dbReference type="AlphaFoldDB" id="A0A7Y9GMI3"/>
<protein>
    <recommendedName>
        <fullName evidence="1">Flavodoxin-like domain-containing protein</fullName>
    </recommendedName>
</protein>
<dbReference type="PROSITE" id="PS50902">
    <property type="entry name" value="FLAVODOXIN_LIKE"/>
    <property type="match status" value="1"/>
</dbReference>
<dbReference type="Proteomes" id="UP000576969">
    <property type="component" value="Unassembled WGS sequence"/>
</dbReference>
<dbReference type="SUPFAM" id="SSF52218">
    <property type="entry name" value="Flavoproteins"/>
    <property type="match status" value="1"/>
</dbReference>
<proteinExistence type="predicted"/>
<dbReference type="Gene3D" id="3.40.50.360">
    <property type="match status" value="1"/>
</dbReference>
<evidence type="ECO:0000259" key="1">
    <source>
        <dbReference type="PROSITE" id="PS50902"/>
    </source>
</evidence>
<comment type="caution">
    <text evidence="2">The sequence shown here is derived from an EMBL/GenBank/DDBJ whole genome shotgun (WGS) entry which is preliminary data.</text>
</comment>
<organism evidence="2 3">
    <name type="scientific">Microbacterium immunditiarum</name>
    <dbReference type="NCBI Taxonomy" id="337480"/>
    <lineage>
        <taxon>Bacteria</taxon>
        <taxon>Bacillati</taxon>
        <taxon>Actinomycetota</taxon>
        <taxon>Actinomycetes</taxon>
        <taxon>Micrococcales</taxon>
        <taxon>Microbacteriaceae</taxon>
        <taxon>Microbacterium</taxon>
    </lineage>
</organism>
<dbReference type="RefSeq" id="WP_179488319.1">
    <property type="nucleotide sequence ID" value="NZ_JACCBV010000001.1"/>
</dbReference>
<dbReference type="InterPro" id="IPR001226">
    <property type="entry name" value="Flavodoxin_CS"/>
</dbReference>
<keyword evidence="3" id="KW-1185">Reference proteome</keyword>
<dbReference type="Pfam" id="PF00258">
    <property type="entry name" value="Flavodoxin_1"/>
    <property type="match status" value="1"/>
</dbReference>
<dbReference type="GO" id="GO:0010181">
    <property type="term" value="F:FMN binding"/>
    <property type="evidence" value="ECO:0007669"/>
    <property type="project" value="InterPro"/>
</dbReference>
<gene>
    <name evidence="2" type="ORF">BJ991_001197</name>
</gene>
<evidence type="ECO:0000313" key="3">
    <source>
        <dbReference type="Proteomes" id="UP000576969"/>
    </source>
</evidence>
<evidence type="ECO:0000313" key="2">
    <source>
        <dbReference type="EMBL" id="NYE19169.1"/>
    </source>
</evidence>
<accession>A0A7Y9GMI3</accession>
<name>A0A7Y9GMI3_9MICO</name>
<dbReference type="PROSITE" id="PS00201">
    <property type="entry name" value="FLAVODOXIN"/>
    <property type="match status" value="1"/>
</dbReference>
<dbReference type="InterPro" id="IPR008254">
    <property type="entry name" value="Flavodoxin/NO_synth"/>
</dbReference>
<dbReference type="GO" id="GO:0009055">
    <property type="term" value="F:electron transfer activity"/>
    <property type="evidence" value="ECO:0007669"/>
    <property type="project" value="InterPro"/>
</dbReference>
<reference evidence="2 3" key="1">
    <citation type="submission" date="2020-07" db="EMBL/GenBank/DDBJ databases">
        <title>Sequencing the genomes of 1000 actinobacteria strains.</title>
        <authorList>
            <person name="Klenk H.-P."/>
        </authorList>
    </citation>
    <scope>NUCLEOTIDE SEQUENCE [LARGE SCALE GENOMIC DNA]</scope>
    <source>
        <strain evidence="2 3">DSM 24662</strain>
    </source>
</reference>
<dbReference type="InterPro" id="IPR029039">
    <property type="entry name" value="Flavoprotein-like_sf"/>
</dbReference>
<sequence length="182" mass="19528">MNETPAGTVLIVYESMFGGTRRIAEAIADGIRATHDVTVTRVADAGNVPDDVALLVVGGPTHAHGLSRPESRADAATWVAKEEMHLELEPGFDGAGIREWLKSEPRVTRHAAFDTRADMPRIFTGSAAAGIDKRLTKLGSERLAEPMSFLVDRKSHLVPGEIERARGWGVQLAALLSPAAAR</sequence>
<feature type="domain" description="Flavodoxin-like" evidence="1">
    <location>
        <begin position="9"/>
        <end position="173"/>
    </location>
</feature>
<dbReference type="EMBL" id="JACCBV010000001">
    <property type="protein sequence ID" value="NYE19169.1"/>
    <property type="molecule type" value="Genomic_DNA"/>
</dbReference>